<proteinExistence type="predicted"/>
<sequence length="136" mass="16272">MRRRYGKSSMMEPMQEESDDEDELFNVLRMMNSDWKKEEEVPWDENENAVPVEEQIAVPVDEPIAVPVEFICRYGKNFMVYHHQQLFLVKFANTSKMKDQFYVTNDFENDDNADFGDHNFESDFMDQLIKKSRIIQ</sequence>
<dbReference type="Proteomes" id="UP000887576">
    <property type="component" value="Unplaced"/>
</dbReference>
<name>A0AC34QD57_9BILA</name>
<organism evidence="1 2">
    <name type="scientific">Panagrolaimus sp. JU765</name>
    <dbReference type="NCBI Taxonomy" id="591449"/>
    <lineage>
        <taxon>Eukaryota</taxon>
        <taxon>Metazoa</taxon>
        <taxon>Ecdysozoa</taxon>
        <taxon>Nematoda</taxon>
        <taxon>Chromadorea</taxon>
        <taxon>Rhabditida</taxon>
        <taxon>Tylenchina</taxon>
        <taxon>Panagrolaimomorpha</taxon>
        <taxon>Panagrolaimoidea</taxon>
        <taxon>Panagrolaimidae</taxon>
        <taxon>Panagrolaimus</taxon>
    </lineage>
</organism>
<evidence type="ECO:0000313" key="1">
    <source>
        <dbReference type="Proteomes" id="UP000887576"/>
    </source>
</evidence>
<evidence type="ECO:0000313" key="2">
    <source>
        <dbReference type="WBParaSite" id="JU765_v2.g15288.t1"/>
    </source>
</evidence>
<protein>
    <submittedName>
        <fullName evidence="2">Uncharacterized protein</fullName>
    </submittedName>
</protein>
<accession>A0AC34QD57</accession>
<dbReference type="WBParaSite" id="JU765_v2.g15288.t1">
    <property type="protein sequence ID" value="JU765_v2.g15288.t1"/>
    <property type="gene ID" value="JU765_v2.g15288"/>
</dbReference>
<reference evidence="2" key="1">
    <citation type="submission" date="2022-11" db="UniProtKB">
        <authorList>
            <consortium name="WormBaseParasite"/>
        </authorList>
    </citation>
    <scope>IDENTIFICATION</scope>
</reference>